<dbReference type="SUPFAM" id="SSF53335">
    <property type="entry name" value="S-adenosyl-L-methionine-dependent methyltransferases"/>
    <property type="match status" value="1"/>
</dbReference>
<dbReference type="PANTHER" id="PTHR35897:SF1">
    <property type="entry name" value="METHYLTRANSFERASE AUSD"/>
    <property type="match status" value="1"/>
</dbReference>
<dbReference type="GeneID" id="54366269"/>
<keyword evidence="5" id="KW-1185">Reference proteome</keyword>
<dbReference type="AlphaFoldDB" id="A0A6J3M2B8"/>
<organism evidence="6">
    <name type="scientific">Dissoconium aciculare CBS 342.82</name>
    <dbReference type="NCBI Taxonomy" id="1314786"/>
    <lineage>
        <taxon>Eukaryota</taxon>
        <taxon>Fungi</taxon>
        <taxon>Dikarya</taxon>
        <taxon>Ascomycota</taxon>
        <taxon>Pezizomycotina</taxon>
        <taxon>Dothideomycetes</taxon>
        <taxon>Dothideomycetidae</taxon>
        <taxon>Mycosphaerellales</taxon>
        <taxon>Dissoconiaceae</taxon>
        <taxon>Dissoconium</taxon>
    </lineage>
</organism>
<dbReference type="InterPro" id="IPR051654">
    <property type="entry name" value="Meroterpenoid_MTases"/>
</dbReference>
<evidence type="ECO:0000313" key="5">
    <source>
        <dbReference type="Proteomes" id="UP000504637"/>
    </source>
</evidence>
<sequence length="264" mass="29539">MIDSDEEVYRAENIVVDESCRNLLLNYARIPTDDVQQHAEKIWDQALLVSKSSSTSHTRTLLVNISKHPIYAQILQRVQQDNHRLLEINCSLGQNLRQLAFDGVDTRNLQGLELKLGLTELGFDLFRDENSFRGSFSAGDILSQAGIPGLQDGSFDIIHAGTFLDKQDEHEQVQALTRMIRLLKPRSGSLVFGSRLLIEPTTNATGSNRRDSKSHGARSFRDMVKIVGIDLGVELDVQESANEKTRSDFSEAESGCSHFTVLLR</sequence>
<name>A0A6J3M2B8_9PEZI</name>
<comment type="pathway">
    <text evidence="1">Secondary metabolite biosynthesis.</text>
</comment>
<keyword evidence="3" id="KW-0949">S-adenosyl-L-methionine</keyword>
<dbReference type="RefSeq" id="XP_033459201.1">
    <property type="nucleotide sequence ID" value="XM_033608469.1"/>
</dbReference>
<reference evidence="6" key="1">
    <citation type="submission" date="2020-01" db="EMBL/GenBank/DDBJ databases">
        <authorList>
            <consortium name="DOE Joint Genome Institute"/>
            <person name="Haridas S."/>
            <person name="Albert R."/>
            <person name="Binder M."/>
            <person name="Bloem J."/>
            <person name="Labutti K."/>
            <person name="Salamov A."/>
            <person name="Andreopoulos B."/>
            <person name="Baker S.E."/>
            <person name="Barry K."/>
            <person name="Bills G."/>
            <person name="Bluhm B.H."/>
            <person name="Cannon C."/>
            <person name="Castanera R."/>
            <person name="Culley D.E."/>
            <person name="Daum C."/>
            <person name="Ezra D."/>
            <person name="Gonzalez J.B."/>
            <person name="Henrissat B."/>
            <person name="Kuo A."/>
            <person name="Liang C."/>
            <person name="Lipzen A."/>
            <person name="Lutzoni F."/>
            <person name="Magnuson J."/>
            <person name="Mondo S."/>
            <person name="Nolan M."/>
            <person name="Ohm R."/>
            <person name="Pangilinan J."/>
            <person name="Park H.-J."/>
            <person name="Ramirez L."/>
            <person name="Alfaro M."/>
            <person name="Sun H."/>
            <person name="Tritt A."/>
            <person name="Yoshinaga Y."/>
            <person name="Zwiers L.-H."/>
            <person name="Turgeon B.G."/>
            <person name="Goodwin S.B."/>
            <person name="Spatafora J.W."/>
            <person name="Crous P.W."/>
            <person name="Grigoriev I.V."/>
        </authorList>
    </citation>
    <scope>NUCLEOTIDE SEQUENCE</scope>
    <source>
        <strain evidence="6">CBS 342.82</strain>
    </source>
</reference>
<dbReference type="OrthoDB" id="2094832at2759"/>
<evidence type="ECO:0000313" key="6">
    <source>
        <dbReference type="RefSeq" id="XP_033459201.1"/>
    </source>
</evidence>
<gene>
    <name evidence="6" type="ORF">K489DRAFT_432024</name>
</gene>
<keyword evidence="2" id="KW-0808">Transferase</keyword>
<reference evidence="6" key="2">
    <citation type="submission" date="2020-04" db="EMBL/GenBank/DDBJ databases">
        <authorList>
            <consortium name="NCBI Genome Project"/>
        </authorList>
    </citation>
    <scope>NUCLEOTIDE SEQUENCE</scope>
    <source>
        <strain evidence="6">CBS 342.82</strain>
    </source>
</reference>
<evidence type="ECO:0000256" key="4">
    <source>
        <dbReference type="ARBA" id="ARBA00038314"/>
    </source>
</evidence>
<evidence type="ECO:0000256" key="3">
    <source>
        <dbReference type="ARBA" id="ARBA00022691"/>
    </source>
</evidence>
<dbReference type="Proteomes" id="UP000504637">
    <property type="component" value="Unplaced"/>
</dbReference>
<reference evidence="6" key="3">
    <citation type="submission" date="2025-08" db="UniProtKB">
        <authorList>
            <consortium name="RefSeq"/>
        </authorList>
    </citation>
    <scope>IDENTIFICATION</scope>
    <source>
        <strain evidence="6">CBS 342.82</strain>
    </source>
</reference>
<dbReference type="Gene3D" id="3.40.50.150">
    <property type="entry name" value="Vaccinia Virus protein VP39"/>
    <property type="match status" value="1"/>
</dbReference>
<comment type="similarity">
    <text evidence="4">Belongs to the class I-like SAM-binding methyltransferase superfamily.</text>
</comment>
<dbReference type="InterPro" id="IPR029063">
    <property type="entry name" value="SAM-dependent_MTases_sf"/>
</dbReference>
<accession>A0A6J3M2B8</accession>
<evidence type="ECO:0000256" key="1">
    <source>
        <dbReference type="ARBA" id="ARBA00005179"/>
    </source>
</evidence>
<dbReference type="GO" id="GO:0016740">
    <property type="term" value="F:transferase activity"/>
    <property type="evidence" value="ECO:0007669"/>
    <property type="project" value="UniProtKB-KW"/>
</dbReference>
<dbReference type="PANTHER" id="PTHR35897">
    <property type="entry name" value="METHYLTRANSFERASE AUSD"/>
    <property type="match status" value="1"/>
</dbReference>
<protein>
    <recommendedName>
        <fullName evidence="7">Methyltransferase domain-containing protein</fullName>
    </recommendedName>
</protein>
<proteinExistence type="inferred from homology"/>
<evidence type="ECO:0008006" key="7">
    <source>
        <dbReference type="Google" id="ProtNLM"/>
    </source>
</evidence>
<evidence type="ECO:0000256" key="2">
    <source>
        <dbReference type="ARBA" id="ARBA00022679"/>
    </source>
</evidence>